<keyword evidence="1 2" id="KW-0443">Lipid metabolism</keyword>
<dbReference type="InterPro" id="IPR016035">
    <property type="entry name" value="Acyl_Trfase/lysoPLipase"/>
</dbReference>
<evidence type="ECO:0000313" key="6">
    <source>
        <dbReference type="Proteomes" id="UP000820669"/>
    </source>
</evidence>
<reference evidence="5 6" key="1">
    <citation type="submission" date="2020-04" db="EMBL/GenBank/DDBJ databases">
        <authorList>
            <person name="Klaysubun C."/>
            <person name="Duangmal K."/>
            <person name="Lipun K."/>
        </authorList>
    </citation>
    <scope>NUCLEOTIDE SEQUENCE [LARGE SCALE GENOMIC DNA]</scope>
    <source>
        <strain evidence="5 6">K10HN5</strain>
    </source>
</reference>
<dbReference type="SUPFAM" id="SSF52151">
    <property type="entry name" value="FabD/lysophospholipase-like"/>
    <property type="match status" value="1"/>
</dbReference>
<keyword evidence="2" id="KW-0378">Hydrolase</keyword>
<feature type="region of interest" description="Disordered" evidence="3">
    <location>
        <begin position="1"/>
        <end position="23"/>
    </location>
</feature>
<dbReference type="Gene3D" id="3.40.1090.10">
    <property type="entry name" value="Cytosolic phospholipase A2 catalytic domain"/>
    <property type="match status" value="1"/>
</dbReference>
<feature type="active site" description="Nucleophile" evidence="2">
    <location>
        <position position="65"/>
    </location>
</feature>
<feature type="active site" description="Proton acceptor" evidence="2">
    <location>
        <position position="237"/>
    </location>
</feature>
<keyword evidence="6" id="KW-1185">Reference proteome</keyword>
<sequence length="313" mass="32330">MRQRESEQPRRGSAAEKNAPHNGERVGLLLSGAAARGPYQAGALAELLPTLLADGHRPVVLLGTSSGALTAALFAQFAHQPAAQAGQSVVDTWTGFGDVFENPLFPPMPAAPVITRLLGGRLVGRFVRPTDALLDTTPLRKRATREFTPEQVADNIDRGLVRSLAVAATVCPPAGSAARSRLFVQGAQPVRALRGHAVDVVPAALGVDHLLASAAIPAVFPPEYIDDPPASSGYYIDGGVRLNAPFDAALAMGIDRLVVISGHSVNPSPAPPLPGPGTPPDLAATAAIALRAVLADALSEATSAELVYEIDSA</sequence>
<keyword evidence="2" id="KW-0442">Lipid degradation</keyword>
<protein>
    <recommendedName>
        <fullName evidence="4">PNPLA domain-containing protein</fullName>
    </recommendedName>
</protein>
<evidence type="ECO:0000256" key="3">
    <source>
        <dbReference type="SAM" id="MobiDB-lite"/>
    </source>
</evidence>
<dbReference type="Proteomes" id="UP000820669">
    <property type="component" value="Unassembled WGS sequence"/>
</dbReference>
<gene>
    <name evidence="5" type="ORF">HF526_23020</name>
</gene>
<dbReference type="EMBL" id="JAAXLA010000050">
    <property type="protein sequence ID" value="NMI00158.1"/>
    <property type="molecule type" value="Genomic_DNA"/>
</dbReference>
<feature type="short sequence motif" description="GXSXG" evidence="2">
    <location>
        <begin position="63"/>
        <end position="67"/>
    </location>
</feature>
<comment type="caution">
    <text evidence="2">Lacks conserved residue(s) required for the propagation of feature annotation.</text>
</comment>
<feature type="short sequence motif" description="DGA/G" evidence="2">
    <location>
        <begin position="237"/>
        <end position="239"/>
    </location>
</feature>
<evidence type="ECO:0000256" key="2">
    <source>
        <dbReference type="PROSITE-ProRule" id="PRU01161"/>
    </source>
</evidence>
<name>A0ABX1SH38_9PSEU</name>
<evidence type="ECO:0000256" key="1">
    <source>
        <dbReference type="ARBA" id="ARBA00023098"/>
    </source>
</evidence>
<accession>A0ABX1SH38</accession>
<comment type="caution">
    <text evidence="5">The sequence shown here is derived from an EMBL/GenBank/DDBJ whole genome shotgun (WGS) entry which is preliminary data.</text>
</comment>
<proteinExistence type="predicted"/>
<evidence type="ECO:0000259" key="4">
    <source>
        <dbReference type="PROSITE" id="PS51635"/>
    </source>
</evidence>
<dbReference type="InterPro" id="IPR002641">
    <property type="entry name" value="PNPLA_dom"/>
</dbReference>
<evidence type="ECO:0000313" key="5">
    <source>
        <dbReference type="EMBL" id="NMI00158.1"/>
    </source>
</evidence>
<dbReference type="Pfam" id="PF01734">
    <property type="entry name" value="Patatin"/>
    <property type="match status" value="1"/>
</dbReference>
<dbReference type="PROSITE" id="PS51635">
    <property type="entry name" value="PNPLA"/>
    <property type="match status" value="1"/>
</dbReference>
<feature type="domain" description="PNPLA" evidence="4">
    <location>
        <begin position="28"/>
        <end position="250"/>
    </location>
</feature>
<dbReference type="RefSeq" id="WP_169383638.1">
    <property type="nucleotide sequence ID" value="NZ_JAAXLA010000050.1"/>
</dbReference>
<organism evidence="5 6">
    <name type="scientific">Pseudonocardia acidicola</name>
    <dbReference type="NCBI Taxonomy" id="2724939"/>
    <lineage>
        <taxon>Bacteria</taxon>
        <taxon>Bacillati</taxon>
        <taxon>Actinomycetota</taxon>
        <taxon>Actinomycetes</taxon>
        <taxon>Pseudonocardiales</taxon>
        <taxon>Pseudonocardiaceae</taxon>
        <taxon>Pseudonocardia</taxon>
    </lineage>
</organism>